<keyword evidence="9 14" id="KW-0560">Oxidoreductase</keyword>
<keyword evidence="8" id="KW-0492">Microsome</keyword>
<evidence type="ECO:0000256" key="7">
    <source>
        <dbReference type="ARBA" id="ARBA00022824"/>
    </source>
</evidence>
<evidence type="ECO:0000256" key="5">
    <source>
        <dbReference type="ARBA" id="ARBA00022617"/>
    </source>
</evidence>
<accession>A0A9P0GI85</accession>
<evidence type="ECO:0000256" key="4">
    <source>
        <dbReference type="ARBA" id="ARBA00010617"/>
    </source>
</evidence>
<evidence type="ECO:0000256" key="8">
    <source>
        <dbReference type="ARBA" id="ARBA00022848"/>
    </source>
</evidence>
<dbReference type="InterPro" id="IPR036396">
    <property type="entry name" value="Cyt_P450_sf"/>
</dbReference>
<sequence>MLLTSSWIIDTVIILTSLTYLIYKYVTRKFDYWKKKGVYYFEPTPFVGNFYEVVTMKKTLAETLKTLYDKTDEPYFGAFTFDEPVLVVKSPQLIKNILMKDYTYFKDRTMAEGKHNKMTSNWLAFQRYTAWKKTRSKLSLMFTSGRLKNMLHSINDSSTLFTDYLNGHLGVLEAKELCIKFTTESTAKCFFGINGKCFEDGHSEFNEISKRLFELSVRNGIIHSFYIFKPFVVDLFRLDFMKQSDVDYLLGAFKTSFNSRKAQKKAQKGKIVDYIDIMLENEDTNGTSESEYESDYFMAMANTVHFYMAGVETSGSSLAFTLYEWAMNQDIQEKVRQEVFDIVKKYGKITYESLQEMEYMDLCLAETGRKYPLFQLLDRLTDMDYKVPDTDLTIKKGTKIYIPFYALHMDEKYFPEPDKYIPERFLDKTINSDGVYYMPFGAGPRICIGERFSQMSMKIFLTTLLRSFKIEPCDKTPSKIAFDPSSFTMTSKDGINLKFKRLNEN</sequence>
<feature type="binding site" description="axial binding residue" evidence="13">
    <location>
        <position position="447"/>
    </location>
    <ligand>
        <name>heme</name>
        <dbReference type="ChEBI" id="CHEBI:30413"/>
    </ligand>
    <ligandPart>
        <name>Fe</name>
        <dbReference type="ChEBI" id="CHEBI:18248"/>
    </ligandPart>
</feature>
<dbReference type="GO" id="GO:0004497">
    <property type="term" value="F:monooxygenase activity"/>
    <property type="evidence" value="ECO:0007669"/>
    <property type="project" value="UniProtKB-KW"/>
</dbReference>
<keyword evidence="7" id="KW-0256">Endoplasmic reticulum</keyword>
<evidence type="ECO:0000256" key="2">
    <source>
        <dbReference type="ARBA" id="ARBA00004174"/>
    </source>
</evidence>
<evidence type="ECO:0000256" key="11">
    <source>
        <dbReference type="ARBA" id="ARBA00023033"/>
    </source>
</evidence>
<dbReference type="InterPro" id="IPR050476">
    <property type="entry name" value="Insect_CytP450_Detox"/>
</dbReference>
<evidence type="ECO:0000256" key="9">
    <source>
        <dbReference type="ARBA" id="ARBA00023002"/>
    </source>
</evidence>
<dbReference type="PROSITE" id="PS00086">
    <property type="entry name" value="CYTOCHROME_P450"/>
    <property type="match status" value="1"/>
</dbReference>
<keyword evidence="12" id="KW-0472">Membrane</keyword>
<dbReference type="PANTHER" id="PTHR24292:SF45">
    <property type="entry name" value="CYTOCHROME P450 6G1-RELATED"/>
    <property type="match status" value="1"/>
</dbReference>
<evidence type="ECO:0000256" key="1">
    <source>
        <dbReference type="ARBA" id="ARBA00001971"/>
    </source>
</evidence>
<dbReference type="GO" id="GO:0005506">
    <property type="term" value="F:iron ion binding"/>
    <property type="evidence" value="ECO:0007669"/>
    <property type="project" value="InterPro"/>
</dbReference>
<dbReference type="GO" id="GO:0005789">
    <property type="term" value="C:endoplasmic reticulum membrane"/>
    <property type="evidence" value="ECO:0007669"/>
    <property type="project" value="UniProtKB-SubCell"/>
</dbReference>
<dbReference type="Gene3D" id="1.10.630.10">
    <property type="entry name" value="Cytochrome P450"/>
    <property type="match status" value="1"/>
</dbReference>
<dbReference type="SUPFAM" id="SSF48264">
    <property type="entry name" value="Cytochrome P450"/>
    <property type="match status" value="1"/>
</dbReference>
<dbReference type="Pfam" id="PF00067">
    <property type="entry name" value="p450"/>
    <property type="match status" value="1"/>
</dbReference>
<name>A0A9P0GI85_9CUCU</name>
<dbReference type="CDD" id="cd11056">
    <property type="entry name" value="CYP6-like"/>
    <property type="match status" value="1"/>
</dbReference>
<keyword evidence="6 13" id="KW-0479">Metal-binding</keyword>
<dbReference type="GO" id="GO:0020037">
    <property type="term" value="F:heme binding"/>
    <property type="evidence" value="ECO:0007669"/>
    <property type="project" value="InterPro"/>
</dbReference>
<dbReference type="InterPro" id="IPR017972">
    <property type="entry name" value="Cyt_P450_CS"/>
</dbReference>
<evidence type="ECO:0000256" key="10">
    <source>
        <dbReference type="ARBA" id="ARBA00023004"/>
    </source>
</evidence>
<dbReference type="PRINTS" id="PR00385">
    <property type="entry name" value="P450"/>
</dbReference>
<dbReference type="Proteomes" id="UP001153636">
    <property type="component" value="Chromosome 6"/>
</dbReference>
<evidence type="ECO:0000256" key="12">
    <source>
        <dbReference type="ARBA" id="ARBA00023136"/>
    </source>
</evidence>
<evidence type="ECO:0008006" key="17">
    <source>
        <dbReference type="Google" id="ProtNLM"/>
    </source>
</evidence>
<evidence type="ECO:0000313" key="15">
    <source>
        <dbReference type="EMBL" id="CAH1111757.1"/>
    </source>
</evidence>
<keyword evidence="5 13" id="KW-0349">Heme</keyword>
<keyword evidence="16" id="KW-1185">Reference proteome</keyword>
<dbReference type="GO" id="GO:0016705">
    <property type="term" value="F:oxidoreductase activity, acting on paired donors, with incorporation or reduction of molecular oxygen"/>
    <property type="evidence" value="ECO:0007669"/>
    <property type="project" value="InterPro"/>
</dbReference>
<dbReference type="FunFam" id="1.10.630.10:FF:000042">
    <property type="entry name" value="Cytochrome P450"/>
    <property type="match status" value="1"/>
</dbReference>
<comment type="cofactor">
    <cofactor evidence="1 13">
        <name>heme</name>
        <dbReference type="ChEBI" id="CHEBI:30413"/>
    </cofactor>
</comment>
<dbReference type="PANTHER" id="PTHR24292">
    <property type="entry name" value="CYTOCHROME P450"/>
    <property type="match status" value="1"/>
</dbReference>
<keyword evidence="10 13" id="KW-0408">Iron</keyword>
<comment type="similarity">
    <text evidence="4 14">Belongs to the cytochrome P450 family.</text>
</comment>
<evidence type="ECO:0000256" key="3">
    <source>
        <dbReference type="ARBA" id="ARBA00004406"/>
    </source>
</evidence>
<evidence type="ECO:0000313" key="16">
    <source>
        <dbReference type="Proteomes" id="UP001153636"/>
    </source>
</evidence>
<evidence type="ECO:0000256" key="6">
    <source>
        <dbReference type="ARBA" id="ARBA00022723"/>
    </source>
</evidence>
<dbReference type="PRINTS" id="PR00464">
    <property type="entry name" value="EP450II"/>
</dbReference>
<reference evidence="15" key="1">
    <citation type="submission" date="2022-01" db="EMBL/GenBank/DDBJ databases">
        <authorList>
            <person name="King R."/>
        </authorList>
    </citation>
    <scope>NUCLEOTIDE SEQUENCE</scope>
</reference>
<evidence type="ECO:0000256" key="14">
    <source>
        <dbReference type="RuleBase" id="RU000461"/>
    </source>
</evidence>
<dbReference type="AlphaFoldDB" id="A0A9P0GI85"/>
<dbReference type="InterPro" id="IPR001128">
    <property type="entry name" value="Cyt_P450"/>
</dbReference>
<organism evidence="15 16">
    <name type="scientific">Psylliodes chrysocephalus</name>
    <dbReference type="NCBI Taxonomy" id="3402493"/>
    <lineage>
        <taxon>Eukaryota</taxon>
        <taxon>Metazoa</taxon>
        <taxon>Ecdysozoa</taxon>
        <taxon>Arthropoda</taxon>
        <taxon>Hexapoda</taxon>
        <taxon>Insecta</taxon>
        <taxon>Pterygota</taxon>
        <taxon>Neoptera</taxon>
        <taxon>Endopterygota</taxon>
        <taxon>Coleoptera</taxon>
        <taxon>Polyphaga</taxon>
        <taxon>Cucujiformia</taxon>
        <taxon>Chrysomeloidea</taxon>
        <taxon>Chrysomelidae</taxon>
        <taxon>Galerucinae</taxon>
        <taxon>Alticini</taxon>
        <taxon>Psylliodes</taxon>
    </lineage>
</organism>
<keyword evidence="11 14" id="KW-0503">Monooxygenase</keyword>
<comment type="subcellular location">
    <subcellularLocation>
        <location evidence="3">Endoplasmic reticulum membrane</location>
        <topology evidence="3">Peripheral membrane protein</topology>
    </subcellularLocation>
    <subcellularLocation>
        <location evidence="2">Microsome membrane</location>
        <topology evidence="2">Peripheral membrane protein</topology>
    </subcellularLocation>
</comment>
<protein>
    <recommendedName>
        <fullName evidence="17">Cytochrome P450</fullName>
    </recommendedName>
</protein>
<gene>
    <name evidence="15" type="ORF">PSYICH_LOCUS13005</name>
</gene>
<evidence type="ECO:0000256" key="13">
    <source>
        <dbReference type="PIRSR" id="PIRSR602402-1"/>
    </source>
</evidence>
<proteinExistence type="inferred from homology"/>
<dbReference type="EMBL" id="OV651818">
    <property type="protein sequence ID" value="CAH1111757.1"/>
    <property type="molecule type" value="Genomic_DNA"/>
</dbReference>
<dbReference type="OrthoDB" id="2789670at2759"/>
<dbReference type="InterPro" id="IPR002402">
    <property type="entry name" value="Cyt_P450_E_grp-II"/>
</dbReference>